<reference evidence="2" key="1">
    <citation type="submission" date="2020-06" db="EMBL/GenBank/DDBJ databases">
        <authorList>
            <consortium name="Plant Systems Biology data submission"/>
        </authorList>
    </citation>
    <scope>NUCLEOTIDE SEQUENCE</scope>
    <source>
        <strain evidence="2">D6</strain>
    </source>
</reference>
<feature type="region of interest" description="Disordered" evidence="1">
    <location>
        <begin position="213"/>
        <end position="287"/>
    </location>
</feature>
<sequence length="287" mass="32439">MSSLYGIDADGSHGYRECIVSWEQEEQATSNVPYVQPDDDLPPKESIPAEATVSHKGNTLFLPSIFMKEACKEPKSNGGSSRKNKAGISGSHRVPNFPTDDLMIPMETQWHQINDDYLVVHEECSDSDYEGADDHLVELVRCDAEWRSTKWALRTNKKVLTPTLPGELIDQTSTNPNGPRNQPETPKGIPFFQLQAHIQAKCQGWKPESYEQQGCATSTTEPNPKRTKRRGNKKVQQFSRRMKFQMRPSSFPNSPLPPRYVLKQTRREEGNNSGQRNPEETAPTNLI</sequence>
<feature type="compositionally biased region" description="Polar residues" evidence="1">
    <location>
        <begin position="170"/>
        <end position="184"/>
    </location>
</feature>
<evidence type="ECO:0000313" key="3">
    <source>
        <dbReference type="Proteomes" id="UP001153069"/>
    </source>
</evidence>
<feature type="region of interest" description="Disordered" evidence="1">
    <location>
        <begin position="72"/>
        <end position="96"/>
    </location>
</feature>
<dbReference type="AlphaFoldDB" id="A0A9N8DY05"/>
<dbReference type="Proteomes" id="UP001153069">
    <property type="component" value="Unassembled WGS sequence"/>
</dbReference>
<feature type="compositionally biased region" description="Polar residues" evidence="1">
    <location>
        <begin position="213"/>
        <end position="222"/>
    </location>
</feature>
<name>A0A9N8DY05_9STRA</name>
<gene>
    <name evidence="2" type="ORF">SEMRO_441_G143690.1</name>
</gene>
<keyword evidence="3" id="KW-1185">Reference proteome</keyword>
<dbReference type="EMBL" id="CAICTM010000440">
    <property type="protein sequence ID" value="CAB9510549.1"/>
    <property type="molecule type" value="Genomic_DNA"/>
</dbReference>
<accession>A0A9N8DY05</accession>
<dbReference type="PROSITE" id="PS50231">
    <property type="entry name" value="RICIN_B_LECTIN"/>
    <property type="match status" value="1"/>
</dbReference>
<organism evidence="2 3">
    <name type="scientific">Seminavis robusta</name>
    <dbReference type="NCBI Taxonomy" id="568900"/>
    <lineage>
        <taxon>Eukaryota</taxon>
        <taxon>Sar</taxon>
        <taxon>Stramenopiles</taxon>
        <taxon>Ochrophyta</taxon>
        <taxon>Bacillariophyta</taxon>
        <taxon>Bacillariophyceae</taxon>
        <taxon>Bacillariophycidae</taxon>
        <taxon>Naviculales</taxon>
        <taxon>Naviculaceae</taxon>
        <taxon>Seminavis</taxon>
    </lineage>
</organism>
<evidence type="ECO:0000256" key="1">
    <source>
        <dbReference type="SAM" id="MobiDB-lite"/>
    </source>
</evidence>
<protein>
    <submittedName>
        <fullName evidence="2">Uncharacterized protein</fullName>
    </submittedName>
</protein>
<feature type="compositionally biased region" description="Polar residues" evidence="1">
    <location>
        <begin position="271"/>
        <end position="287"/>
    </location>
</feature>
<comment type="caution">
    <text evidence="2">The sequence shown here is derived from an EMBL/GenBank/DDBJ whole genome shotgun (WGS) entry which is preliminary data.</text>
</comment>
<proteinExistence type="predicted"/>
<feature type="region of interest" description="Disordered" evidence="1">
    <location>
        <begin position="164"/>
        <end position="188"/>
    </location>
</feature>
<evidence type="ECO:0000313" key="2">
    <source>
        <dbReference type="EMBL" id="CAB9510549.1"/>
    </source>
</evidence>